<gene>
    <name evidence="3" type="ORF">ACFO1S_13605</name>
</gene>
<protein>
    <submittedName>
        <fullName evidence="3">SWIM zinc finger domain-containing protein</fullName>
    </submittedName>
</protein>
<dbReference type="EMBL" id="JBHSED010000023">
    <property type="protein sequence ID" value="MFC4304459.1"/>
    <property type="molecule type" value="Genomic_DNA"/>
</dbReference>
<evidence type="ECO:0000313" key="4">
    <source>
        <dbReference type="Proteomes" id="UP001595755"/>
    </source>
</evidence>
<evidence type="ECO:0000259" key="2">
    <source>
        <dbReference type="PROSITE" id="PS50966"/>
    </source>
</evidence>
<name>A0ABV8SA66_9BACL</name>
<keyword evidence="1" id="KW-0479">Metal-binding</keyword>
<evidence type="ECO:0000313" key="3">
    <source>
        <dbReference type="EMBL" id="MFC4304459.1"/>
    </source>
</evidence>
<keyword evidence="4" id="KW-1185">Reference proteome</keyword>
<keyword evidence="1" id="KW-0862">Zinc</keyword>
<proteinExistence type="predicted"/>
<keyword evidence="1" id="KW-0863">Zinc-finger</keyword>
<dbReference type="RefSeq" id="WP_204604833.1">
    <property type="nucleotide sequence ID" value="NZ_JBHSED010000023.1"/>
</dbReference>
<feature type="domain" description="SWIM-type" evidence="2">
    <location>
        <begin position="61"/>
        <end position="94"/>
    </location>
</feature>
<sequence>MIPTYELGDEDWNKLVQDVADHFGEVMMSRGFQYFKRGRVVKLTIPSPRLVKALVEGGDLYHVELNLDSFAASRCGCPVGNYCKHMFAVILKYADLHNRSIHTLVNAKSISGSARTAASNPQAKVQNARKAGEELQRLQEQTKRLNAMSVPEWHEWFAKVTERFAQSAKNAQFVNDALAAIYRVKPVLPPEVESWFVLHAQLFVLAKLTKQSPDQTGYVYAYLAFHTHHAASDLQDSIRQKIAQAVPSVWEPEHALRVIQTLDYVRKEMLAEANENRYFLHHYLELWTLWISPRVPDGSAYGEELNRLNESAEALGSSLSRFAWKMALGAIRAFQAEDSEAWRQLTGASGIHPIPTELLLRFPAQLAQEEQWSRLAAWLVEITPLLSERRSGGLRAYSDYWEAAVQHCPEAEPRMWDALMSMLPQARALYEEKLLENGKWQRWMDYQLAMESDPSDFRVAELAPLEKNAPELLLPFYHQAVEKYVLLKNRHSYKIAVKLLKRLAKLYKKLKQEPRWEQFLDSFIGRHSRLRALQEELRKGKLL</sequence>
<dbReference type="InterPro" id="IPR007527">
    <property type="entry name" value="Znf_SWIM"/>
</dbReference>
<accession>A0ABV8SA66</accession>
<dbReference type="Pfam" id="PF04434">
    <property type="entry name" value="SWIM"/>
    <property type="match status" value="1"/>
</dbReference>
<dbReference type="Proteomes" id="UP001595755">
    <property type="component" value="Unassembled WGS sequence"/>
</dbReference>
<comment type="caution">
    <text evidence="3">The sequence shown here is derived from an EMBL/GenBank/DDBJ whole genome shotgun (WGS) entry which is preliminary data.</text>
</comment>
<reference evidence="4" key="1">
    <citation type="journal article" date="2019" name="Int. J. Syst. Evol. Microbiol.">
        <title>The Global Catalogue of Microorganisms (GCM) 10K type strain sequencing project: providing services to taxonomists for standard genome sequencing and annotation.</title>
        <authorList>
            <consortium name="The Broad Institute Genomics Platform"/>
            <consortium name="The Broad Institute Genome Sequencing Center for Infectious Disease"/>
            <person name="Wu L."/>
            <person name="Ma J."/>
        </authorList>
    </citation>
    <scope>NUCLEOTIDE SEQUENCE [LARGE SCALE GENOMIC DNA]</scope>
    <source>
        <strain evidence="4">CGMCC 4.1641</strain>
    </source>
</reference>
<evidence type="ECO:0000256" key="1">
    <source>
        <dbReference type="PROSITE-ProRule" id="PRU00325"/>
    </source>
</evidence>
<dbReference type="PROSITE" id="PS50966">
    <property type="entry name" value="ZF_SWIM"/>
    <property type="match status" value="1"/>
</dbReference>
<organism evidence="3 4">
    <name type="scientific">Cohnella boryungensis</name>
    <dbReference type="NCBI Taxonomy" id="768479"/>
    <lineage>
        <taxon>Bacteria</taxon>
        <taxon>Bacillati</taxon>
        <taxon>Bacillota</taxon>
        <taxon>Bacilli</taxon>
        <taxon>Bacillales</taxon>
        <taxon>Paenibacillaceae</taxon>
        <taxon>Cohnella</taxon>
    </lineage>
</organism>